<protein>
    <submittedName>
        <fullName evidence="2">Uncharacterized protein</fullName>
    </submittedName>
</protein>
<comment type="caution">
    <text evidence="2">The sequence shown here is derived from an EMBL/GenBank/DDBJ whole genome shotgun (WGS) entry which is preliminary data.</text>
</comment>
<evidence type="ECO:0000313" key="3">
    <source>
        <dbReference type="Proteomes" id="UP000281431"/>
    </source>
</evidence>
<accession>A0A3N6NM11</accession>
<keyword evidence="3" id="KW-1185">Reference proteome</keyword>
<organism evidence="2 3">
    <name type="scientific">Natrarchaeobius chitinivorans</name>
    <dbReference type="NCBI Taxonomy" id="1679083"/>
    <lineage>
        <taxon>Archaea</taxon>
        <taxon>Methanobacteriati</taxon>
        <taxon>Methanobacteriota</taxon>
        <taxon>Stenosarchaea group</taxon>
        <taxon>Halobacteria</taxon>
        <taxon>Halobacteriales</taxon>
        <taxon>Natrialbaceae</taxon>
        <taxon>Natrarchaeobius</taxon>
    </lineage>
</organism>
<dbReference type="Proteomes" id="UP000281431">
    <property type="component" value="Unassembled WGS sequence"/>
</dbReference>
<gene>
    <name evidence="2" type="ORF">EA472_11255</name>
</gene>
<dbReference type="EMBL" id="REFZ01000006">
    <property type="protein sequence ID" value="RQH00413.1"/>
    <property type="molecule type" value="Genomic_DNA"/>
</dbReference>
<feature type="region of interest" description="Disordered" evidence="1">
    <location>
        <begin position="20"/>
        <end position="45"/>
    </location>
</feature>
<proteinExistence type="predicted"/>
<dbReference type="AlphaFoldDB" id="A0A3N6NM11"/>
<evidence type="ECO:0000313" key="2">
    <source>
        <dbReference type="EMBL" id="RQH00413.1"/>
    </source>
</evidence>
<reference evidence="2 3" key="1">
    <citation type="submission" date="2018-10" db="EMBL/GenBank/DDBJ databases">
        <title>Natrarchaeobius chitinivorans gen. nov., sp. nov., and Natrarchaeobius haloalkaliphilus sp. nov., alkaliphilic, chitin-utilizing haloarchaea from hypersaline alkaline lakes.</title>
        <authorList>
            <person name="Sorokin D.Y."/>
            <person name="Elcheninov A.G."/>
            <person name="Kostrikina N.A."/>
            <person name="Bale N.J."/>
            <person name="Sinninghe Damste J.S."/>
            <person name="Khijniak T.V."/>
            <person name="Kublanov I.V."/>
            <person name="Toshchakov S.V."/>
        </authorList>
    </citation>
    <scope>NUCLEOTIDE SEQUENCE [LARGE SCALE GENOMIC DNA]</scope>
    <source>
        <strain evidence="2 3">AArcht7</strain>
    </source>
</reference>
<sequence length="68" mass="7764">MHAFRRRRELGRFVFVRGDPRSNPQDFPSATACVETTRNGDRRSDDRRLVETTVCTAVAEGDLVGRRV</sequence>
<name>A0A3N6NM11_NATCH</name>
<evidence type="ECO:0000256" key="1">
    <source>
        <dbReference type="SAM" id="MobiDB-lite"/>
    </source>
</evidence>